<evidence type="ECO:0000313" key="3">
    <source>
        <dbReference type="Proteomes" id="UP001140206"/>
    </source>
</evidence>
<sequence length="354" mass="40842">MPFNISKKHTSYAAMEAKETLERDWSSLLPEVLNLSDISDFVRFRVVCKAWRSSTPTTDLPPQFPWILVNGSNKTDLECYSIPSNKFYTIHTPKSFSFLRGQEGYILTILCDQFGDSFTYQLSLLNPLNNHEIHIPAIQLDYRYPGFYPWKNQMGEYVVCYIDGRPNCKVGFWQLGLNNWCELKLDSACGRIFYLKNMFFIVEWETGITKAFDMGTGTLVYAIPPTEDYSTVDGQYMVEASGDILRVIGHFSGILFSERFDVYQLDAKEIGSPSWVKVTSIGNRALFIDLRGTMILGANDFAKIKRNSIYFYAYNEQCGRCEVKRMDIETGAEEHLQFSIKDPGYWYVHNIHHM</sequence>
<dbReference type="Proteomes" id="UP001140206">
    <property type="component" value="Chromosome 5"/>
</dbReference>
<name>A0AAV8C388_9POAL</name>
<evidence type="ECO:0000313" key="2">
    <source>
        <dbReference type="EMBL" id="KAJ4748493.1"/>
    </source>
</evidence>
<keyword evidence="3" id="KW-1185">Reference proteome</keyword>
<gene>
    <name evidence="2" type="ORF">LUZ62_082898</name>
</gene>
<dbReference type="EMBL" id="JAMFTS010000005">
    <property type="protein sequence ID" value="KAJ4748493.1"/>
    <property type="molecule type" value="Genomic_DNA"/>
</dbReference>
<protein>
    <submittedName>
        <fullName evidence="2">F-box domain-containing protein</fullName>
    </submittedName>
</protein>
<proteinExistence type="predicted"/>
<dbReference type="Pfam" id="PF03478">
    <property type="entry name" value="Beta-prop_KIB1-4"/>
    <property type="match status" value="1"/>
</dbReference>
<accession>A0AAV8C388</accession>
<dbReference type="PANTHER" id="PTHR44259">
    <property type="entry name" value="OS07G0183000 PROTEIN-RELATED"/>
    <property type="match status" value="1"/>
</dbReference>
<reference evidence="2" key="1">
    <citation type="submission" date="2022-08" db="EMBL/GenBank/DDBJ databases">
        <authorList>
            <person name="Marques A."/>
        </authorList>
    </citation>
    <scope>NUCLEOTIDE SEQUENCE</scope>
    <source>
        <strain evidence="2">RhyPub2mFocal</strain>
        <tissue evidence="2">Leaves</tissue>
    </source>
</reference>
<evidence type="ECO:0000259" key="1">
    <source>
        <dbReference type="Pfam" id="PF03478"/>
    </source>
</evidence>
<dbReference type="AlphaFoldDB" id="A0AAV8C388"/>
<dbReference type="InterPro" id="IPR005174">
    <property type="entry name" value="KIB1-4_b-propeller"/>
</dbReference>
<organism evidence="2 3">
    <name type="scientific">Rhynchospora pubera</name>
    <dbReference type="NCBI Taxonomy" id="906938"/>
    <lineage>
        <taxon>Eukaryota</taxon>
        <taxon>Viridiplantae</taxon>
        <taxon>Streptophyta</taxon>
        <taxon>Embryophyta</taxon>
        <taxon>Tracheophyta</taxon>
        <taxon>Spermatophyta</taxon>
        <taxon>Magnoliopsida</taxon>
        <taxon>Liliopsida</taxon>
        <taxon>Poales</taxon>
        <taxon>Cyperaceae</taxon>
        <taxon>Cyperoideae</taxon>
        <taxon>Rhynchosporeae</taxon>
        <taxon>Rhynchospora</taxon>
    </lineage>
</organism>
<comment type="caution">
    <text evidence="2">The sequence shown here is derived from an EMBL/GenBank/DDBJ whole genome shotgun (WGS) entry which is preliminary data.</text>
</comment>
<feature type="domain" description="KIB1-4 beta-propeller" evidence="1">
    <location>
        <begin position="80"/>
        <end position="312"/>
    </location>
</feature>
<dbReference type="InterPro" id="IPR050942">
    <property type="entry name" value="F-box_BR-signaling"/>
</dbReference>